<organism evidence="3 4">
    <name type="scientific">Hymenobacter cellulosilyticus</name>
    <dbReference type="NCBI Taxonomy" id="2932248"/>
    <lineage>
        <taxon>Bacteria</taxon>
        <taxon>Pseudomonadati</taxon>
        <taxon>Bacteroidota</taxon>
        <taxon>Cytophagia</taxon>
        <taxon>Cytophagales</taxon>
        <taxon>Hymenobacteraceae</taxon>
        <taxon>Hymenobacter</taxon>
    </lineage>
</organism>
<evidence type="ECO:0000259" key="1">
    <source>
        <dbReference type="Pfam" id="PF03235"/>
    </source>
</evidence>
<feature type="domain" description="Methylase-associated X1" evidence="2">
    <location>
        <begin position="4"/>
        <end position="79"/>
    </location>
</feature>
<keyword evidence="3" id="KW-0614">Plasmid</keyword>
<reference evidence="3" key="1">
    <citation type="submission" date="2022-04" db="EMBL/GenBank/DDBJ databases">
        <title>Hymenobacter sp. isolated from the air.</title>
        <authorList>
            <person name="Won M."/>
            <person name="Lee C.-M."/>
            <person name="Woen H.-Y."/>
            <person name="Kwon S.-W."/>
        </authorList>
    </citation>
    <scope>NUCLEOTIDE SEQUENCE</scope>
    <source>
        <strain evidence="3">5116S-3</strain>
        <plasmid evidence="3">unnamed2</plasmid>
    </source>
</reference>
<protein>
    <submittedName>
        <fullName evidence="3">DUF262 domain-containing protein</fullName>
    </submittedName>
</protein>
<dbReference type="InterPro" id="IPR004919">
    <property type="entry name" value="GmrSD_N"/>
</dbReference>
<dbReference type="InterPro" id="IPR046894">
    <property type="entry name" value="MTaX1"/>
</dbReference>
<dbReference type="AlphaFoldDB" id="A0A8T9QFM4"/>
<keyword evidence="4" id="KW-1185">Reference proteome</keyword>
<evidence type="ECO:0000313" key="3">
    <source>
        <dbReference type="EMBL" id="UOQ75211.1"/>
    </source>
</evidence>
<accession>A0A8T9QFM4</accession>
<dbReference type="EMBL" id="CP095048">
    <property type="protein sequence ID" value="UOQ75211.1"/>
    <property type="molecule type" value="Genomic_DNA"/>
</dbReference>
<dbReference type="Proteomes" id="UP000831796">
    <property type="component" value="Plasmid unnamed2"/>
</dbReference>
<evidence type="ECO:0000313" key="4">
    <source>
        <dbReference type="Proteomes" id="UP000831796"/>
    </source>
</evidence>
<gene>
    <name evidence="3" type="ORF">MUN79_29465</name>
</gene>
<feature type="domain" description="GmrSD restriction endonucleases N-terminal" evidence="1">
    <location>
        <begin position="131"/>
        <end position="275"/>
    </location>
</feature>
<name>A0A8T9QFM4_9BACT</name>
<sequence length="448" mass="50758">MDGFESKPGETTLILGYWSQLELFIAWDYSKHTTRLGNSVSLQIREQPLHDAVIQGIATYPKETGEIVIVFGKERSVTYLKHYEAIHKGEYNYESTDQKNYIDLLEDDIGSRRYSLTSYGADYSVQSVVQQIVAKIIYVPDFQRQFVWSREESSRFIESLLLGFPVPGVFLAHDTSGKLLIVDGQQRLLSLFYFYSGVLRGEKFSLRGVASDLEGKTYAALSYDDKSTLDNQIIHATIVKPDNPVEDREGIYLLFERLNTGGAKLTGQEIRSSLYYGAFNDYLNQVVTHEVWTNIFGFTNDRFKSQELILRFLAFYFGLASYEVPMSRFLNDFMSSNRNFEIHSQEQINALLLPTLTLVNDALGRRAFRLGGGINAAVFDSAMVGLALRLQSDRLNPGQVREAYNALLLDEAYLNAVRTGTAHKASVEARMQAATHYFAQDIYSPTLL</sequence>
<dbReference type="PANTHER" id="PTHR39639:SF1">
    <property type="entry name" value="DUF262 DOMAIN-CONTAINING PROTEIN"/>
    <property type="match status" value="1"/>
</dbReference>
<dbReference type="Pfam" id="PF20296">
    <property type="entry name" value="MTaX1"/>
    <property type="match status" value="1"/>
</dbReference>
<geneLocation type="plasmid" evidence="3 4">
    <name>unnamed2</name>
</geneLocation>
<dbReference type="PANTHER" id="PTHR39639">
    <property type="entry name" value="CHROMOSOME 16, WHOLE GENOME SHOTGUN SEQUENCE"/>
    <property type="match status" value="1"/>
</dbReference>
<proteinExistence type="predicted"/>
<dbReference type="Pfam" id="PF03235">
    <property type="entry name" value="GmrSD_N"/>
    <property type="match status" value="1"/>
</dbReference>
<evidence type="ECO:0000259" key="2">
    <source>
        <dbReference type="Pfam" id="PF20296"/>
    </source>
</evidence>
<dbReference type="KEGG" id="hcu:MUN79_29465"/>